<dbReference type="SUPFAM" id="SSF52540">
    <property type="entry name" value="P-loop containing nucleoside triphosphate hydrolases"/>
    <property type="match status" value="1"/>
</dbReference>
<dbReference type="Gene3D" id="1.20.120.1080">
    <property type="match status" value="1"/>
</dbReference>
<dbReference type="RefSeq" id="WP_371844808.1">
    <property type="nucleotide sequence ID" value="NZ_JBGMEL010000025.1"/>
</dbReference>
<dbReference type="CDD" id="cd18791">
    <property type="entry name" value="SF2_C_RHA"/>
    <property type="match status" value="1"/>
</dbReference>
<dbReference type="PANTHER" id="PTHR43519">
    <property type="entry name" value="ATP-DEPENDENT RNA HELICASE HRPB"/>
    <property type="match status" value="1"/>
</dbReference>
<dbReference type="InterPro" id="IPR010225">
    <property type="entry name" value="HrpB"/>
</dbReference>
<dbReference type="InterPro" id="IPR014001">
    <property type="entry name" value="Helicase_ATP-bd"/>
</dbReference>
<keyword evidence="3 8" id="KW-0347">Helicase</keyword>
<dbReference type="CDD" id="cd17990">
    <property type="entry name" value="DEXHc_HrpB"/>
    <property type="match status" value="1"/>
</dbReference>
<dbReference type="PIRSF" id="PIRSF005496">
    <property type="entry name" value="ATP_hel_hrpB"/>
    <property type="match status" value="1"/>
</dbReference>
<keyword evidence="2 8" id="KW-0378">Hydrolase</keyword>
<dbReference type="InterPro" id="IPR007502">
    <property type="entry name" value="Helicase-assoc_dom"/>
</dbReference>
<evidence type="ECO:0000256" key="3">
    <source>
        <dbReference type="ARBA" id="ARBA00022806"/>
    </source>
</evidence>
<evidence type="ECO:0000256" key="1">
    <source>
        <dbReference type="ARBA" id="ARBA00022741"/>
    </source>
</evidence>
<dbReference type="Proteomes" id="UP001569414">
    <property type="component" value="Unassembled WGS sequence"/>
</dbReference>
<organism evidence="8 9">
    <name type="scientific">Microbulbifer echini</name>
    <dbReference type="NCBI Taxonomy" id="1529067"/>
    <lineage>
        <taxon>Bacteria</taxon>
        <taxon>Pseudomonadati</taxon>
        <taxon>Pseudomonadota</taxon>
        <taxon>Gammaproteobacteria</taxon>
        <taxon>Cellvibrionales</taxon>
        <taxon>Microbulbiferaceae</taxon>
        <taxon>Microbulbifer</taxon>
    </lineage>
</organism>
<feature type="region of interest" description="Disordered" evidence="5">
    <location>
        <begin position="839"/>
        <end position="858"/>
    </location>
</feature>
<evidence type="ECO:0000259" key="7">
    <source>
        <dbReference type="PROSITE" id="PS51194"/>
    </source>
</evidence>
<dbReference type="EC" id="3.6.4.13" evidence="8"/>
<dbReference type="InterPro" id="IPR027417">
    <property type="entry name" value="P-loop_NTPase"/>
</dbReference>
<dbReference type="InterPro" id="IPR013689">
    <property type="entry name" value="RNA_helicase_ATP-dep_HrpB_C"/>
</dbReference>
<dbReference type="PROSITE" id="PS51194">
    <property type="entry name" value="HELICASE_CTER"/>
    <property type="match status" value="1"/>
</dbReference>
<keyword evidence="4" id="KW-0067">ATP-binding</keyword>
<dbReference type="GO" id="GO:0016787">
    <property type="term" value="F:hydrolase activity"/>
    <property type="evidence" value="ECO:0007669"/>
    <property type="project" value="UniProtKB-KW"/>
</dbReference>
<keyword evidence="9" id="KW-1185">Reference proteome</keyword>
<dbReference type="SMART" id="SM00847">
    <property type="entry name" value="HA2"/>
    <property type="match status" value="1"/>
</dbReference>
<comment type="caution">
    <text evidence="8">The sequence shown here is derived from an EMBL/GenBank/DDBJ whole genome shotgun (WGS) entry which is preliminary data.</text>
</comment>
<proteinExistence type="predicted"/>
<dbReference type="InterPro" id="IPR001650">
    <property type="entry name" value="Helicase_C-like"/>
</dbReference>
<dbReference type="NCBIfam" id="TIGR01970">
    <property type="entry name" value="DEAH_box_HrpB"/>
    <property type="match status" value="1"/>
</dbReference>
<gene>
    <name evidence="8" type="primary">hrpB</name>
    <name evidence="8" type="ORF">ACCI51_17990</name>
</gene>
<dbReference type="SMART" id="SM00490">
    <property type="entry name" value="HELICc"/>
    <property type="match status" value="1"/>
</dbReference>
<evidence type="ECO:0000256" key="5">
    <source>
        <dbReference type="SAM" id="MobiDB-lite"/>
    </source>
</evidence>
<dbReference type="InterPro" id="IPR011545">
    <property type="entry name" value="DEAD/DEAH_box_helicase_dom"/>
</dbReference>
<dbReference type="PANTHER" id="PTHR43519:SF1">
    <property type="entry name" value="ATP-DEPENDENT RNA HELICASE HRPB"/>
    <property type="match status" value="1"/>
</dbReference>
<dbReference type="Gene3D" id="3.40.50.300">
    <property type="entry name" value="P-loop containing nucleotide triphosphate hydrolases"/>
    <property type="match status" value="2"/>
</dbReference>
<evidence type="ECO:0000313" key="8">
    <source>
        <dbReference type="EMBL" id="MFA0792433.1"/>
    </source>
</evidence>
<evidence type="ECO:0000259" key="6">
    <source>
        <dbReference type="PROSITE" id="PS51192"/>
    </source>
</evidence>
<dbReference type="EMBL" id="JBGMEL010000025">
    <property type="protein sequence ID" value="MFA0792433.1"/>
    <property type="molecule type" value="Genomic_DNA"/>
</dbReference>
<feature type="domain" description="Helicase ATP-binding" evidence="6">
    <location>
        <begin position="14"/>
        <end position="178"/>
    </location>
</feature>
<dbReference type="PROSITE" id="PS51192">
    <property type="entry name" value="HELICASE_ATP_BIND_1"/>
    <property type="match status" value="1"/>
</dbReference>
<reference evidence="8 9" key="1">
    <citation type="submission" date="2024-08" db="EMBL/GenBank/DDBJ databases">
        <authorList>
            <person name="Ishaq N."/>
        </authorList>
    </citation>
    <scope>NUCLEOTIDE SEQUENCE [LARGE SCALE GENOMIC DNA]</scope>
    <source>
        <strain evidence="8 9">JCM 30400</strain>
    </source>
</reference>
<dbReference type="Pfam" id="PF00271">
    <property type="entry name" value="Helicase_C"/>
    <property type="match status" value="1"/>
</dbReference>
<dbReference type="GO" id="GO:0003724">
    <property type="term" value="F:RNA helicase activity"/>
    <property type="evidence" value="ECO:0007669"/>
    <property type="project" value="UniProtKB-EC"/>
</dbReference>
<evidence type="ECO:0000256" key="2">
    <source>
        <dbReference type="ARBA" id="ARBA00022801"/>
    </source>
</evidence>
<dbReference type="InterPro" id="IPR049614">
    <property type="entry name" value="HrpB_DEXH"/>
</dbReference>
<sequence length="858" mass="95940">MSELPIYSALPELQRCLDMHSNVVLQAPPGAGKTTAVPLALLDADWLGQQKIILLEPRRLAARTAAARMAALLGEKLGDTVGYQVRGERRVSQRTRILVVTEGILTRLLQSDPELAEASLVIFDEFHERSLQADLSLALCLQSQEYLREDLKLLVMSATLETEAVAKVLGDAPVVNSEGRSFPVQVDYLTQRETPEDHRSVPTLMVRKIVEALREDEGSLLAFLPGVGEIRQVETLLREQLTYGNQANADTIAITPLYGDLTREQQDQAISPAGPGQRKVVLATNVAETSLTIEGIRLVVDSGLMRESRFDPNSGMNRLETCRISQASATQRSGRAGRLSAGRCLRLWSEGRQPNLSSKNTPEILRSDLAPLALELAQWGVSEPSELRWLDLPPPGPLAQAQELLQQLGALDRDLRITQHGSAMLTLGCHPRLAHMMLRSLDWDLSQQACLLAALLSERDIFRGEARWDRDIRKRIEVLQGQMKGQSIDRGAVQRIRQQSKTWHAQLQNVVSSQLQNAEDLDQTDGVGALVGLAYPDRIGKSRRDRGRRFLLSSGRGAHFSHDDALALNHFIAVAELDGQGRDARIQLAAPISENALRHCFADRIEEKTTIRWDDIAGRAEALKEVTLDKLVLQQQAAKDIPAELLSRALLDAIRQKGLSLLPWRHEAQQLRHRLMFLREEEHSKAQPEGGLLPDWSESALLQNLENWLLPHLHGLHKLEQLKQLDLLNILRVQLDWPKVQAVDELAPSHYTVPSGSRIAIDYAVSPPVLAVRLQELFGLTETPAIVRGRFPLMIHLLSPARRPVQITRDLANFWANTYEEVKKELRIKYQKHYWPDDPRTAVATNKTKRKMGNPSGP</sequence>
<dbReference type="Pfam" id="PF00270">
    <property type="entry name" value="DEAD"/>
    <property type="match status" value="1"/>
</dbReference>
<keyword evidence="1" id="KW-0547">Nucleotide-binding</keyword>
<evidence type="ECO:0000313" key="9">
    <source>
        <dbReference type="Proteomes" id="UP001569414"/>
    </source>
</evidence>
<dbReference type="Pfam" id="PF08482">
    <property type="entry name" value="HrpB_C"/>
    <property type="match status" value="1"/>
</dbReference>
<accession>A0ABV4NSR7</accession>
<name>A0ABV4NSR7_9GAMM</name>
<protein>
    <submittedName>
        <fullName evidence="8">ATP-dependent helicase HrpB</fullName>
        <ecNumber evidence="8">3.6.4.13</ecNumber>
    </submittedName>
</protein>
<feature type="domain" description="Helicase C-terminal" evidence="7">
    <location>
        <begin position="205"/>
        <end position="380"/>
    </location>
</feature>
<dbReference type="SMART" id="SM00487">
    <property type="entry name" value="DEXDc"/>
    <property type="match status" value="1"/>
</dbReference>
<evidence type="ECO:0000256" key="4">
    <source>
        <dbReference type="ARBA" id="ARBA00022840"/>
    </source>
</evidence>